<feature type="region of interest" description="Disordered" evidence="1">
    <location>
        <begin position="158"/>
        <end position="187"/>
    </location>
</feature>
<evidence type="ECO:0000313" key="2">
    <source>
        <dbReference type="EMBL" id="CAA9379587.1"/>
    </source>
</evidence>
<organism evidence="2">
    <name type="scientific">uncultured Chloroflexia bacterium</name>
    <dbReference type="NCBI Taxonomy" id="1672391"/>
    <lineage>
        <taxon>Bacteria</taxon>
        <taxon>Bacillati</taxon>
        <taxon>Chloroflexota</taxon>
        <taxon>Chloroflexia</taxon>
        <taxon>environmental samples</taxon>
    </lineage>
</organism>
<dbReference type="EMBL" id="CADCTR010003044">
    <property type="protein sequence ID" value="CAA9379587.1"/>
    <property type="molecule type" value="Genomic_DNA"/>
</dbReference>
<name>A0A6J4NAB2_9CHLR</name>
<protein>
    <submittedName>
        <fullName evidence="2">Uncharacterized protein</fullName>
    </submittedName>
</protein>
<sequence length="264" mass="28346">MRDAGKGFIVQDAMHKICKCIWFFAHHAGSLCRLRVVMLAGLVVLLMAGCQDEGTPDGSDQAAVGDSGKTSDATGQTRRDGTSVDENDQTSDPRAQLLGLLTRLIENCDGTLSKLAHKQEDYASAGNEQGEREMAQAAENVQDIKDTGRAYRASLLSDEADGGSDNAMSEPQAAESPAGGSGMPEEINKLLGNFEDNLADAERCCGLPPDFVDSNLRSFRTQAASIEPLVEQIESERPTAQPESERPTAQPESERPTDQYTAQP</sequence>
<evidence type="ECO:0000256" key="1">
    <source>
        <dbReference type="SAM" id="MobiDB-lite"/>
    </source>
</evidence>
<accession>A0A6J4NAB2</accession>
<dbReference type="AlphaFoldDB" id="A0A6J4NAB2"/>
<feature type="region of interest" description="Disordered" evidence="1">
    <location>
        <begin position="55"/>
        <end position="93"/>
    </location>
</feature>
<proteinExistence type="predicted"/>
<feature type="region of interest" description="Disordered" evidence="1">
    <location>
        <begin position="226"/>
        <end position="264"/>
    </location>
</feature>
<reference evidence="2" key="1">
    <citation type="submission" date="2020-02" db="EMBL/GenBank/DDBJ databases">
        <authorList>
            <person name="Meier V. D."/>
        </authorList>
    </citation>
    <scope>NUCLEOTIDE SEQUENCE</scope>
    <source>
        <strain evidence="2">AVDCRST_MAG93</strain>
    </source>
</reference>
<gene>
    <name evidence="2" type="ORF">AVDCRST_MAG93-9077</name>
</gene>